<gene>
    <name evidence="2" type="ORF">EJB05_23646</name>
</gene>
<evidence type="ECO:0000313" key="3">
    <source>
        <dbReference type="Proteomes" id="UP000324897"/>
    </source>
</evidence>
<keyword evidence="3" id="KW-1185">Reference proteome</keyword>
<feature type="compositionally biased region" description="Pro residues" evidence="1">
    <location>
        <begin position="16"/>
        <end position="25"/>
    </location>
</feature>
<proteinExistence type="predicted"/>
<dbReference type="AlphaFoldDB" id="A0A5J9V8W8"/>
<evidence type="ECO:0000256" key="1">
    <source>
        <dbReference type="SAM" id="MobiDB-lite"/>
    </source>
</evidence>
<dbReference type="Proteomes" id="UP000324897">
    <property type="component" value="Chromosome 1"/>
</dbReference>
<feature type="compositionally biased region" description="Low complexity" evidence="1">
    <location>
        <begin position="129"/>
        <end position="139"/>
    </location>
</feature>
<dbReference type="EMBL" id="RWGY01000011">
    <property type="protein sequence ID" value="TVU31934.1"/>
    <property type="molecule type" value="Genomic_DNA"/>
</dbReference>
<feature type="non-terminal residue" evidence="2">
    <location>
        <position position="1"/>
    </location>
</feature>
<organism evidence="2 3">
    <name type="scientific">Eragrostis curvula</name>
    <name type="common">weeping love grass</name>
    <dbReference type="NCBI Taxonomy" id="38414"/>
    <lineage>
        <taxon>Eukaryota</taxon>
        <taxon>Viridiplantae</taxon>
        <taxon>Streptophyta</taxon>
        <taxon>Embryophyta</taxon>
        <taxon>Tracheophyta</taxon>
        <taxon>Spermatophyta</taxon>
        <taxon>Magnoliopsida</taxon>
        <taxon>Liliopsida</taxon>
        <taxon>Poales</taxon>
        <taxon>Poaceae</taxon>
        <taxon>PACMAD clade</taxon>
        <taxon>Chloridoideae</taxon>
        <taxon>Eragrostideae</taxon>
        <taxon>Eragrostidinae</taxon>
        <taxon>Eragrostis</taxon>
    </lineage>
</organism>
<feature type="compositionally biased region" description="Pro residues" evidence="1">
    <location>
        <begin position="140"/>
        <end position="152"/>
    </location>
</feature>
<evidence type="ECO:0000313" key="2">
    <source>
        <dbReference type="EMBL" id="TVU31934.1"/>
    </source>
</evidence>
<feature type="compositionally biased region" description="Basic residues" evidence="1">
    <location>
        <begin position="65"/>
        <end position="85"/>
    </location>
</feature>
<feature type="compositionally biased region" description="Basic residues" evidence="1">
    <location>
        <begin position="1"/>
        <end position="15"/>
    </location>
</feature>
<name>A0A5J9V8W8_9POAL</name>
<accession>A0A5J9V8W8</accession>
<dbReference type="Gramene" id="TVU31934">
    <property type="protein sequence ID" value="TVU31934"/>
    <property type="gene ID" value="EJB05_23646"/>
</dbReference>
<feature type="region of interest" description="Disordered" evidence="1">
    <location>
        <begin position="1"/>
        <end position="170"/>
    </location>
</feature>
<comment type="caution">
    <text evidence="2">The sequence shown here is derived from an EMBL/GenBank/DDBJ whole genome shotgun (WGS) entry which is preliminary data.</text>
</comment>
<reference evidence="2 3" key="1">
    <citation type="journal article" date="2019" name="Sci. Rep.">
        <title>A high-quality genome of Eragrostis curvula grass provides insights into Poaceae evolution and supports new strategies to enhance forage quality.</title>
        <authorList>
            <person name="Carballo J."/>
            <person name="Santos B.A.C.M."/>
            <person name="Zappacosta D."/>
            <person name="Garbus I."/>
            <person name="Selva J.P."/>
            <person name="Gallo C.A."/>
            <person name="Diaz A."/>
            <person name="Albertini E."/>
            <person name="Caccamo M."/>
            <person name="Echenique V."/>
        </authorList>
    </citation>
    <scope>NUCLEOTIDE SEQUENCE [LARGE SCALE GENOMIC DNA]</scope>
    <source>
        <strain evidence="3">cv. Victoria</strain>
        <tissue evidence="2">Leaf</tissue>
    </source>
</reference>
<sequence length="181" mass="18974">MPPSLRRRRSSRPRPRSPSPVPARPWPGLSAGEAVPGLCSSGRAPTLLASDPDFFSTSGLDPPRRAHRRPSPARAGHLLHLRQRHAAPGLLPRPLPSPATFSPSGKHDTGPPSAPDHPSTAARRPSVQVAPGDPSAAPDPVVPGDPVPPPASMPTQASLAPCPRRRGPHRHPALVLFSCQG</sequence>
<protein>
    <submittedName>
        <fullName evidence="2">Uncharacterized protein</fullName>
    </submittedName>
</protein>